<dbReference type="EMBL" id="CADEAL010004258">
    <property type="protein sequence ID" value="CAB1455510.1"/>
    <property type="molecule type" value="Genomic_DNA"/>
</dbReference>
<gene>
    <name evidence="2" type="ORF">PLEPLA_LOCUS43286</name>
</gene>
<protein>
    <submittedName>
        <fullName evidence="2">Uncharacterized protein</fullName>
    </submittedName>
</protein>
<dbReference type="AlphaFoldDB" id="A0A9N7VTP1"/>
<evidence type="ECO:0000256" key="1">
    <source>
        <dbReference type="SAM" id="MobiDB-lite"/>
    </source>
</evidence>
<feature type="compositionally biased region" description="Basic and acidic residues" evidence="1">
    <location>
        <begin position="120"/>
        <end position="129"/>
    </location>
</feature>
<sequence>MSVTGDAGGDAEISVKVRQGLNSYATASFIIIVINVYCTARRAPVMDAGFSVCLRGDKEGSAPRYMLQPPPPPPPVGRSDQRLLSIALVPSFSRVFSSPSRYKASVSSSYPHHGSAPDHTGTRERPPSK</sequence>
<dbReference type="Proteomes" id="UP001153269">
    <property type="component" value="Unassembled WGS sequence"/>
</dbReference>
<accession>A0A9N7VTP1</accession>
<evidence type="ECO:0000313" key="3">
    <source>
        <dbReference type="Proteomes" id="UP001153269"/>
    </source>
</evidence>
<reference evidence="2" key="1">
    <citation type="submission" date="2020-03" db="EMBL/GenBank/DDBJ databases">
        <authorList>
            <person name="Weist P."/>
        </authorList>
    </citation>
    <scope>NUCLEOTIDE SEQUENCE</scope>
</reference>
<name>A0A9N7VTP1_PLEPL</name>
<feature type="region of interest" description="Disordered" evidence="1">
    <location>
        <begin position="61"/>
        <end position="80"/>
    </location>
</feature>
<organism evidence="2 3">
    <name type="scientific">Pleuronectes platessa</name>
    <name type="common">European plaice</name>
    <dbReference type="NCBI Taxonomy" id="8262"/>
    <lineage>
        <taxon>Eukaryota</taxon>
        <taxon>Metazoa</taxon>
        <taxon>Chordata</taxon>
        <taxon>Craniata</taxon>
        <taxon>Vertebrata</taxon>
        <taxon>Euteleostomi</taxon>
        <taxon>Actinopterygii</taxon>
        <taxon>Neopterygii</taxon>
        <taxon>Teleostei</taxon>
        <taxon>Neoteleostei</taxon>
        <taxon>Acanthomorphata</taxon>
        <taxon>Carangaria</taxon>
        <taxon>Pleuronectiformes</taxon>
        <taxon>Pleuronectoidei</taxon>
        <taxon>Pleuronectidae</taxon>
        <taxon>Pleuronectes</taxon>
    </lineage>
</organism>
<evidence type="ECO:0000313" key="2">
    <source>
        <dbReference type="EMBL" id="CAB1455510.1"/>
    </source>
</evidence>
<feature type="region of interest" description="Disordered" evidence="1">
    <location>
        <begin position="101"/>
        <end position="129"/>
    </location>
</feature>
<proteinExistence type="predicted"/>
<comment type="caution">
    <text evidence="2">The sequence shown here is derived from an EMBL/GenBank/DDBJ whole genome shotgun (WGS) entry which is preliminary data.</text>
</comment>
<keyword evidence="3" id="KW-1185">Reference proteome</keyword>